<keyword evidence="6" id="KW-0627">Porphyrin biosynthesis</keyword>
<evidence type="ECO:0000313" key="7">
    <source>
        <dbReference type="EMBL" id="CAG98619.1"/>
    </source>
</evidence>
<evidence type="ECO:0000313" key="8">
    <source>
        <dbReference type="Proteomes" id="UP000000598"/>
    </source>
</evidence>
<reference evidence="7 8" key="1">
    <citation type="journal article" date="2004" name="Nature">
        <title>Genome evolution in yeasts.</title>
        <authorList>
            <consortium name="Genolevures"/>
            <person name="Dujon B."/>
            <person name="Sherman D."/>
            <person name="Fischer G."/>
            <person name="Durrens P."/>
            <person name="Casaregola S."/>
            <person name="Lafontaine I."/>
            <person name="de Montigny J."/>
            <person name="Marck C."/>
            <person name="Neuveglise C."/>
            <person name="Talla E."/>
            <person name="Goffard N."/>
            <person name="Frangeul L."/>
            <person name="Aigle M."/>
            <person name="Anthouard V."/>
            <person name="Babour A."/>
            <person name="Barbe V."/>
            <person name="Barnay S."/>
            <person name="Blanchin S."/>
            <person name="Beckerich J.M."/>
            <person name="Beyne E."/>
            <person name="Bleykasten C."/>
            <person name="Boisrame A."/>
            <person name="Boyer J."/>
            <person name="Cattolico L."/>
            <person name="Confanioleri F."/>
            <person name="de Daruvar A."/>
            <person name="Despons L."/>
            <person name="Fabre E."/>
            <person name="Fairhead C."/>
            <person name="Ferry-Dumazet H."/>
            <person name="Groppi A."/>
            <person name="Hantraye F."/>
            <person name="Hennequin C."/>
            <person name="Jauniaux N."/>
            <person name="Joyet P."/>
            <person name="Kachouri R."/>
            <person name="Kerrest A."/>
            <person name="Koszul R."/>
            <person name="Lemaire M."/>
            <person name="Lesur I."/>
            <person name="Ma L."/>
            <person name="Muller H."/>
            <person name="Nicaud J.M."/>
            <person name="Nikolski M."/>
            <person name="Oztas S."/>
            <person name="Ozier-Kalogeropoulos O."/>
            <person name="Pellenz S."/>
            <person name="Potier S."/>
            <person name="Richard G.F."/>
            <person name="Straub M.L."/>
            <person name="Suleau A."/>
            <person name="Swennene D."/>
            <person name="Tekaia F."/>
            <person name="Wesolowski-Louvel M."/>
            <person name="Westhof E."/>
            <person name="Wirth B."/>
            <person name="Zeniou-Meyer M."/>
            <person name="Zivanovic I."/>
            <person name="Bolotin-Fukuhara M."/>
            <person name="Thierry A."/>
            <person name="Bouchier C."/>
            <person name="Caudron B."/>
            <person name="Scarpelli C."/>
            <person name="Gaillardin C."/>
            <person name="Weissenbach J."/>
            <person name="Wincker P."/>
            <person name="Souciet J.L."/>
        </authorList>
    </citation>
    <scope>NUCLEOTIDE SEQUENCE [LARGE SCALE GENOMIC DNA]</scope>
    <source>
        <strain evidence="8">ATCC 8585 / CBS 2359 / DSM 70799 / NBRC 1267 / NRRL Y-1140 / WM37</strain>
    </source>
</reference>
<dbReference type="Gene3D" id="3.40.1500.10">
    <property type="entry name" value="Coproporphyrinogen III oxidase, aerobic"/>
    <property type="match status" value="1"/>
</dbReference>
<keyword evidence="8" id="KW-1185">Reference proteome</keyword>
<organism evidence="7 8">
    <name type="scientific">Kluyveromyces lactis (strain ATCC 8585 / CBS 2359 / DSM 70799 / NBRC 1267 / NRRL Y-1140 / WM37)</name>
    <name type="common">Yeast</name>
    <name type="synonym">Candida sphaerica</name>
    <dbReference type="NCBI Taxonomy" id="284590"/>
    <lineage>
        <taxon>Eukaryota</taxon>
        <taxon>Fungi</taxon>
        <taxon>Dikarya</taxon>
        <taxon>Ascomycota</taxon>
        <taxon>Saccharomycotina</taxon>
        <taxon>Saccharomycetes</taxon>
        <taxon>Saccharomycetales</taxon>
        <taxon>Saccharomycetaceae</taxon>
        <taxon>Kluyveromyces</taxon>
    </lineage>
</organism>
<dbReference type="GO" id="GO:0005737">
    <property type="term" value="C:cytoplasm"/>
    <property type="evidence" value="ECO:0007669"/>
    <property type="project" value="TreeGrafter"/>
</dbReference>
<accession>F2Z683</accession>
<evidence type="ECO:0000256" key="2">
    <source>
        <dbReference type="ARBA" id="ARBA00010644"/>
    </source>
</evidence>
<dbReference type="OMA" id="VHANWRY"/>
<protein>
    <recommendedName>
        <fullName evidence="4">coproporphyrinogen oxidase</fullName>
        <ecNumber evidence="4">1.3.3.3</ecNumber>
    </recommendedName>
</protein>
<dbReference type="GO" id="GO:0006782">
    <property type="term" value="P:protoporphyrinogen IX biosynthetic process"/>
    <property type="evidence" value="ECO:0007669"/>
    <property type="project" value="UniProtKB-UniPathway"/>
</dbReference>
<dbReference type="InterPro" id="IPR001260">
    <property type="entry name" value="Coprogen_oxidase_aer"/>
</dbReference>
<dbReference type="KEGG" id="kla:KLLA0_F18546g"/>
<proteinExistence type="inferred from homology"/>
<gene>
    <name evidence="7" type="ORF">KLLA0_F18546g</name>
</gene>
<evidence type="ECO:0000256" key="5">
    <source>
        <dbReference type="ARBA" id="ARBA00023002"/>
    </source>
</evidence>
<dbReference type="Proteomes" id="UP000000598">
    <property type="component" value="Chromosome F"/>
</dbReference>
<evidence type="ECO:0000256" key="6">
    <source>
        <dbReference type="ARBA" id="ARBA00023244"/>
    </source>
</evidence>
<dbReference type="PANTHER" id="PTHR10755">
    <property type="entry name" value="COPROPORPHYRINOGEN III OXIDASE, MITOCHONDRIAL"/>
    <property type="match status" value="1"/>
</dbReference>
<dbReference type="NCBIfam" id="NF003727">
    <property type="entry name" value="PRK05330.1"/>
    <property type="match status" value="1"/>
</dbReference>
<keyword evidence="5" id="KW-0560">Oxidoreductase</keyword>
<dbReference type="PIRSF" id="PIRSF000166">
    <property type="entry name" value="Coproporphyri_ox"/>
    <property type="match status" value="1"/>
</dbReference>
<dbReference type="PaxDb" id="284590-F2Z683"/>
<sequence length="375" mass="43290">MRREALDLYCPFLSNQAESLIKLYIQYTCLVKQTETQRPVHLNTHSKYYHCAMTDSQVPIRERMEALVRRKQQEITKGLETLDTVKFQADSWDRGNNGGGGVSMVLQNGTTFEKGGVNVSVVHGNLSPPAIKAMKADHKNLHLPIDPATGEPDATGVKFFACGLSMVIHPINPHAPTTHLNYRYFETWNADGTPQAWWFGGGADLTPSYLYEEDAKLFHQLHKDALDKTDVALYPKYKKWCDEYFYIKHREETRGIGGIFFDDVDDRDPNEILQMVENCFDAFLPSYLEIIKRRKDMPYTEEERQWQQIRRGRYVEFNLVLDRGTQFGLRTPGSRVESILMSLPVTASWLYDHHPEVDSREDKLLQVLKNPVEWV</sequence>
<dbReference type="EC" id="1.3.3.3" evidence="4"/>
<dbReference type="UniPathway" id="UPA00251">
    <property type="reaction ID" value="UER00322"/>
</dbReference>
<evidence type="ECO:0000256" key="3">
    <source>
        <dbReference type="ARBA" id="ARBA00011738"/>
    </source>
</evidence>
<dbReference type="AlphaFoldDB" id="F2Z683"/>
<dbReference type="SUPFAM" id="SSF102886">
    <property type="entry name" value="Coproporphyrinogen III oxidase"/>
    <property type="match status" value="1"/>
</dbReference>
<dbReference type="Pfam" id="PF01218">
    <property type="entry name" value="Coprogen_oxidas"/>
    <property type="match status" value="1"/>
</dbReference>
<dbReference type="PRINTS" id="PR00073">
    <property type="entry name" value="COPRGNOXDASE"/>
</dbReference>
<dbReference type="STRING" id="284590.F2Z683"/>
<dbReference type="FunFam" id="3.40.1500.10:FF:000006">
    <property type="entry name" value="Coproporphyrinogen III oxidase"/>
    <property type="match status" value="1"/>
</dbReference>
<dbReference type="InterPro" id="IPR036406">
    <property type="entry name" value="Coprogen_oxidase_aer_sf"/>
</dbReference>
<dbReference type="EMBL" id="CR382126">
    <property type="protein sequence ID" value="CAG98619.1"/>
    <property type="molecule type" value="Genomic_DNA"/>
</dbReference>
<dbReference type="GO" id="GO:0004109">
    <property type="term" value="F:coproporphyrinogen oxidase activity"/>
    <property type="evidence" value="ECO:0007669"/>
    <property type="project" value="UniProtKB-EC"/>
</dbReference>
<dbReference type="FunCoup" id="F2Z683">
    <property type="interactions" value="605"/>
</dbReference>
<dbReference type="PROSITE" id="PS01021">
    <property type="entry name" value="COPROGEN_OXIDASE"/>
    <property type="match status" value="1"/>
</dbReference>
<comment type="similarity">
    <text evidence="2">Belongs to the aerobic coproporphyrinogen-III oxidase family.</text>
</comment>
<evidence type="ECO:0000256" key="4">
    <source>
        <dbReference type="ARBA" id="ARBA00012869"/>
    </source>
</evidence>
<dbReference type="InParanoid" id="F2Z683"/>
<evidence type="ECO:0000256" key="1">
    <source>
        <dbReference type="ARBA" id="ARBA00005168"/>
    </source>
</evidence>
<dbReference type="HOGENOM" id="CLU_026169_0_1_1"/>
<comment type="subunit">
    <text evidence="3">Homodimer.</text>
</comment>
<dbReference type="InterPro" id="IPR018375">
    <property type="entry name" value="Coprogen_oxidase_CS"/>
</dbReference>
<dbReference type="PANTHER" id="PTHR10755:SF0">
    <property type="entry name" value="OXYGEN-DEPENDENT COPROPORPHYRINOGEN-III OXIDASE, MITOCHONDRIAL"/>
    <property type="match status" value="1"/>
</dbReference>
<comment type="pathway">
    <text evidence="1">Porphyrin-containing compound metabolism; protoporphyrin-IX biosynthesis; protoporphyrinogen-IX from coproporphyrinogen-III (O2 route): step 1/1.</text>
</comment>
<dbReference type="eggNOG" id="KOG1518">
    <property type="taxonomic scope" value="Eukaryota"/>
</dbReference>
<name>F2Z683_KLULA</name>